<feature type="repeat" description="TPR" evidence="1">
    <location>
        <begin position="81"/>
        <end position="114"/>
    </location>
</feature>
<reference evidence="2 3" key="1">
    <citation type="journal article" date="2017" name="Syst. Appl. Microbiol.">
        <title>Lebetimonas natsushimae sp. nov., a novel strictly anaerobic, moderately thermophilic chemoautotroph isolated from a deep-sea hydrothermal vent polychaete nest in the Mid-Okinawa Trough.</title>
        <authorList>
            <person name="Nagata R."/>
            <person name="Takaki Y."/>
            <person name="Tame A."/>
            <person name="Nunoura T."/>
            <person name="Muto H."/>
            <person name="Mino S."/>
            <person name="Sawayama S."/>
            <person name="Takai K."/>
            <person name="Nakagawa S."/>
        </authorList>
    </citation>
    <scope>NUCLEOTIDE SEQUENCE [LARGE SCALE GENOMIC DNA]</scope>
    <source>
        <strain evidence="2 3">HS1857</strain>
    </source>
</reference>
<dbReference type="SMART" id="SM00028">
    <property type="entry name" value="TPR"/>
    <property type="match status" value="2"/>
</dbReference>
<evidence type="ECO:0008006" key="4">
    <source>
        <dbReference type="Google" id="ProtNLM"/>
    </source>
</evidence>
<sequence>MIIILLTVLITVGIGKLREYLKEKELKNFLKDFEYLEIENIKLDDSSIEALFLLAKAYYKEGEYEKALKIYLWINKNIKSTEILKEIANLYFKAGFLEKAKNIAYQVLKIKPRDKEMLKILLIIDEKFGNYKEIIDIIEIFEELGIDLQKEKANALLKYIQNGKNCNVEFCEDVKTVEDIYKKYPFIKREYIEFLFKTNPKNAYELIADEYHKYIDLFFNRNDIPKNIKDNKWKIYKNTPFEIKALNYLPSNLATLEFEYICSNCKKIFPIYSTRCPHCNELFTEELILKLSENKIVENIEL</sequence>
<organism evidence="2 3">
    <name type="scientific">Lebetimonas natsushimae</name>
    <dbReference type="NCBI Taxonomy" id="1936991"/>
    <lineage>
        <taxon>Bacteria</taxon>
        <taxon>Pseudomonadati</taxon>
        <taxon>Campylobacterota</taxon>
        <taxon>Epsilonproteobacteria</taxon>
        <taxon>Nautiliales</taxon>
        <taxon>Nautiliaceae</taxon>
        <taxon>Lebetimonas</taxon>
    </lineage>
</organism>
<evidence type="ECO:0000313" key="3">
    <source>
        <dbReference type="Proteomes" id="UP000217944"/>
    </source>
</evidence>
<dbReference type="InterPro" id="IPR019734">
    <property type="entry name" value="TPR_rpt"/>
</dbReference>
<dbReference type="Gene3D" id="1.25.40.10">
    <property type="entry name" value="Tetratricopeptide repeat domain"/>
    <property type="match status" value="1"/>
</dbReference>
<dbReference type="PROSITE" id="PS50005">
    <property type="entry name" value="TPR"/>
    <property type="match status" value="1"/>
</dbReference>
<dbReference type="Proteomes" id="UP000217944">
    <property type="component" value="Unassembled WGS sequence"/>
</dbReference>
<evidence type="ECO:0000256" key="1">
    <source>
        <dbReference type="PROSITE-ProRule" id="PRU00339"/>
    </source>
</evidence>
<name>A0A292YGP7_9BACT</name>
<keyword evidence="1" id="KW-0802">TPR repeat</keyword>
<accession>A0A292YGP7</accession>
<gene>
    <name evidence="2" type="ORF">LNAT_P1343</name>
</gene>
<dbReference type="AlphaFoldDB" id="A0A292YGP7"/>
<dbReference type="InterPro" id="IPR011990">
    <property type="entry name" value="TPR-like_helical_dom_sf"/>
</dbReference>
<comment type="caution">
    <text evidence="2">The sequence shown here is derived from an EMBL/GenBank/DDBJ whole genome shotgun (WGS) entry which is preliminary data.</text>
</comment>
<dbReference type="EMBL" id="BDME01000002">
    <property type="protein sequence ID" value="GAX88045.1"/>
    <property type="molecule type" value="Genomic_DNA"/>
</dbReference>
<keyword evidence="3" id="KW-1185">Reference proteome</keyword>
<protein>
    <recommendedName>
        <fullName evidence="4">Tetratricopeptide repeat protein</fullName>
    </recommendedName>
</protein>
<evidence type="ECO:0000313" key="2">
    <source>
        <dbReference type="EMBL" id="GAX88045.1"/>
    </source>
</evidence>
<proteinExistence type="predicted"/>
<dbReference type="SUPFAM" id="SSF48452">
    <property type="entry name" value="TPR-like"/>
    <property type="match status" value="1"/>
</dbReference>